<dbReference type="Proteomes" id="UP001147747">
    <property type="component" value="Unassembled WGS sequence"/>
</dbReference>
<dbReference type="SUPFAM" id="SSF51126">
    <property type="entry name" value="Pectin lyase-like"/>
    <property type="match status" value="2"/>
</dbReference>
<evidence type="ECO:0000313" key="6">
    <source>
        <dbReference type="Proteomes" id="UP001147747"/>
    </source>
</evidence>
<dbReference type="PANTHER" id="PTHR34997:SF16">
    <property type="entry name" value="LYSM DOMAIN-CONTAINING PROTEIN"/>
    <property type="match status" value="1"/>
</dbReference>
<feature type="domain" description="LysM" evidence="4">
    <location>
        <begin position="1325"/>
        <end position="1374"/>
    </location>
</feature>
<proteinExistence type="predicted"/>
<dbReference type="InterPro" id="IPR018392">
    <property type="entry name" value="LysM"/>
</dbReference>
<dbReference type="PROSITE" id="PS51782">
    <property type="entry name" value="LYSM"/>
    <property type="match status" value="2"/>
</dbReference>
<dbReference type="PANTHER" id="PTHR34997">
    <property type="entry name" value="AM15"/>
    <property type="match status" value="1"/>
</dbReference>
<evidence type="ECO:0000313" key="5">
    <source>
        <dbReference type="EMBL" id="KAJ5387333.1"/>
    </source>
</evidence>
<dbReference type="GeneID" id="81373491"/>
<organism evidence="5 6">
    <name type="scientific">Penicillium cosmopolitanum</name>
    <dbReference type="NCBI Taxonomy" id="1131564"/>
    <lineage>
        <taxon>Eukaryota</taxon>
        <taxon>Fungi</taxon>
        <taxon>Dikarya</taxon>
        <taxon>Ascomycota</taxon>
        <taxon>Pezizomycotina</taxon>
        <taxon>Eurotiomycetes</taxon>
        <taxon>Eurotiomycetidae</taxon>
        <taxon>Eurotiales</taxon>
        <taxon>Aspergillaceae</taxon>
        <taxon>Penicillium</taxon>
    </lineage>
</organism>
<evidence type="ECO:0000256" key="2">
    <source>
        <dbReference type="ARBA" id="ARBA00023026"/>
    </source>
</evidence>
<protein>
    <recommendedName>
        <fullName evidence="4">LysM domain-containing protein</fullName>
    </recommendedName>
</protein>
<accession>A0A9X0B407</accession>
<feature type="region of interest" description="Disordered" evidence="3">
    <location>
        <begin position="109"/>
        <end position="144"/>
    </location>
</feature>
<dbReference type="CDD" id="cd23668">
    <property type="entry name" value="GH55_beta13glucanase-like"/>
    <property type="match status" value="1"/>
</dbReference>
<name>A0A9X0B407_9EURO</name>
<keyword evidence="1" id="KW-0147">Chitin-binding</keyword>
<evidence type="ECO:0000259" key="4">
    <source>
        <dbReference type="PROSITE" id="PS51782"/>
    </source>
</evidence>
<dbReference type="InterPro" id="IPR011050">
    <property type="entry name" value="Pectin_lyase_fold/virulence"/>
</dbReference>
<dbReference type="GO" id="GO:0008061">
    <property type="term" value="F:chitin binding"/>
    <property type="evidence" value="ECO:0007669"/>
    <property type="project" value="UniProtKB-KW"/>
</dbReference>
<dbReference type="InterPro" id="IPR024535">
    <property type="entry name" value="RHGA/B-epi-like_pectate_lyase"/>
</dbReference>
<dbReference type="Gene3D" id="3.10.350.10">
    <property type="entry name" value="LysM domain"/>
    <property type="match status" value="3"/>
</dbReference>
<dbReference type="InterPro" id="IPR036779">
    <property type="entry name" value="LysM_dom_sf"/>
</dbReference>
<dbReference type="Gene3D" id="2.160.20.10">
    <property type="entry name" value="Single-stranded right-handed beta-helix, Pectin lyase-like"/>
    <property type="match status" value="2"/>
</dbReference>
<gene>
    <name evidence="5" type="ORF">N7509_009874</name>
</gene>
<dbReference type="Pfam" id="PF12708">
    <property type="entry name" value="Pect-lyase_RHGA_epim"/>
    <property type="match status" value="2"/>
</dbReference>
<reference evidence="5" key="2">
    <citation type="journal article" date="2023" name="IMA Fungus">
        <title>Comparative genomic study of the Penicillium genus elucidates a diverse pangenome and 15 lateral gene transfer events.</title>
        <authorList>
            <person name="Petersen C."/>
            <person name="Sorensen T."/>
            <person name="Nielsen M.R."/>
            <person name="Sondergaard T.E."/>
            <person name="Sorensen J.L."/>
            <person name="Fitzpatrick D.A."/>
            <person name="Frisvad J.C."/>
            <person name="Nielsen K.L."/>
        </authorList>
    </citation>
    <scope>NUCLEOTIDE SEQUENCE</scope>
    <source>
        <strain evidence="5">IBT 29677</strain>
    </source>
</reference>
<dbReference type="RefSeq" id="XP_056485131.1">
    <property type="nucleotide sequence ID" value="XM_056634511.1"/>
</dbReference>
<feature type="domain" description="LysM" evidence="4">
    <location>
        <begin position="1174"/>
        <end position="1219"/>
    </location>
</feature>
<reference evidence="5" key="1">
    <citation type="submission" date="2022-12" db="EMBL/GenBank/DDBJ databases">
        <authorList>
            <person name="Petersen C."/>
        </authorList>
    </citation>
    <scope>NUCLEOTIDE SEQUENCE</scope>
    <source>
        <strain evidence="5">IBT 29677</strain>
    </source>
</reference>
<dbReference type="EMBL" id="JAPZBU010000009">
    <property type="protein sequence ID" value="KAJ5387333.1"/>
    <property type="molecule type" value="Genomic_DNA"/>
</dbReference>
<dbReference type="InterPro" id="IPR012334">
    <property type="entry name" value="Pectin_lyas_fold"/>
</dbReference>
<feature type="region of interest" description="Disordered" evidence="3">
    <location>
        <begin position="41"/>
        <end position="65"/>
    </location>
</feature>
<dbReference type="FunFam" id="2.160.20.10:FF:000049">
    <property type="entry name" value="Putative exo-beta-1,3-glucanase"/>
    <property type="match status" value="1"/>
</dbReference>
<feature type="region of interest" description="Disordered" evidence="3">
    <location>
        <begin position="1286"/>
        <end position="1308"/>
    </location>
</feature>
<dbReference type="InterPro" id="IPR052210">
    <property type="entry name" value="LysM1-like"/>
</dbReference>
<evidence type="ECO:0000256" key="3">
    <source>
        <dbReference type="SAM" id="MobiDB-lite"/>
    </source>
</evidence>
<comment type="caution">
    <text evidence="5">The sequence shown here is derived from an EMBL/GenBank/DDBJ whole genome shotgun (WGS) entry which is preliminary data.</text>
</comment>
<keyword evidence="6" id="KW-1185">Reference proteome</keyword>
<feature type="compositionally biased region" description="Polar residues" evidence="3">
    <location>
        <begin position="1295"/>
        <end position="1308"/>
    </location>
</feature>
<keyword evidence="2" id="KW-0843">Virulence</keyword>
<dbReference type="Pfam" id="PF01476">
    <property type="entry name" value="LysM"/>
    <property type="match status" value="1"/>
</dbReference>
<evidence type="ECO:0000256" key="1">
    <source>
        <dbReference type="ARBA" id="ARBA00022669"/>
    </source>
</evidence>
<dbReference type="CDD" id="cd00118">
    <property type="entry name" value="LysM"/>
    <property type="match status" value="1"/>
</dbReference>
<feature type="compositionally biased region" description="Polar residues" evidence="3">
    <location>
        <begin position="42"/>
        <end position="59"/>
    </location>
</feature>
<dbReference type="OrthoDB" id="1046782at2759"/>
<sequence>MKCSALIVGTALQALAVIAHQSHGRHLGHAHLHEHFHRGVETVSSTAADRTESASSPVSSPRDGLGDATEMVALALKKLSVVNKQRYENITYNKYEFADSDRVVGQKVNAPPLDYASGDTQRPRPSGAHQKRDEGNSSSIGQGAYSIPIELARAARILAESKPPTPSTGEHEELARKARMKYFSPSNDTNTPQQTYKHSSGLYEYATPSLDNISLGNTFNTEEVGNLSKRASRSGYWMANLEQRGLSPYAPSGYKVFRNVKDYGAKGDGVTDDTAAINKAIADGNRCGADCGSSTIYPAVVFFRRYYNTQFLGDPGNYPTILAAGSFVGLGVITSDVYVGDQEEWYINTNNFLRSVRNFKVDITRTDPSAYVCAIHWQVAQGTSLENIEFYMSQATGNTQQGIYMENGSGGFMANLTFVGGNFGAYLGNQQFTTSQLVFVQCKTAMQIHWDWAWTMQDVVIESCGTGITITGGAGGPTSTGQGVGSFILVDAIIANTPTGIVTSLYGENSTAFLLQNVGFFNVKSAILAEKASEIILAGGNEVLLDAWGFGLYVNSSGIHFAQESEFPTMTREESLVGENKYVKANLFTRRRPQYYDLGQSQVFDVKAYGAKGDGVTDDTAALNGVLSIAANLSSIVFIPHGIYVIKDTLKIPKGSRVIGQAWSQIMASGEKFHDAETPHVAVKVGDPGDLGIMEIQDLLFTVSGPTAGAVLLEWNIHESTKGSVGLWDSHFRVGGAKGSKLQAANCPKKSGHVKKDCIAASLLMHITPKASAYMENIWAWTADHDLDISSQDQLDVYSARGILVESSGPSWLYGTASEHNVLYQYQISNAKNLVMGMLQTESPYFQPIPKAPAPFSIGTFPSDPNFEDCRDDSSICAVSWAVRVVDSSSVYLLGSGMYSWFSDYSQDCLNTESCQQRVFYIEQSSDVWIFNLVTKGVQESISPHDSVPLWSRDVKNGYTSSLLGWYRKPTDTVGQRNFTGYYLYSSPEDDGLLEGLSSACQTAMTRLINCPDETYSFLERSWPRSYTNKTIAKMVCSTECEKSMQTWYEDVTHHCSEFDTKEDVMNFRGGVLWAGWNQTCLQDPESGKYCSDVVEAFPAVRFAEDMAKQDLCSYCHTKILTMAQSSPYSFYDESYRKVLKLVKEKCSLSGDTDIAPPVEDHTEEPNDFCGSDVTYTTVEGDTCDSIAKKHLVSSAALFIGTEEIISCDHIKAGLDICLPFSCDNVFTYPANSTCRTIEDDFDMDSGTLRRLNPWINGGCTNLQDWAVNYGRVLCVSPQAGTHTHLTPPPGVTSLPGSSTGYTEQTVAPPENSTVAAGTTLKCGRWHTVIKYDESCTAICVQGGIEFSLFLAVNPSLSADSCTSDLHIGNAYCTGPTQGWGVTDSNSTVTTTTTATFA</sequence>